<keyword evidence="4" id="KW-0067">ATP-binding</keyword>
<reference evidence="6" key="2">
    <citation type="journal article" date="2014" name="ISME J.">
        <title>Microbial stratification in low pH oxic and suboxic macroscopic growths along an acid mine drainage.</title>
        <authorList>
            <person name="Mendez-Garcia C."/>
            <person name="Mesa V."/>
            <person name="Sprenger R.R."/>
            <person name="Richter M."/>
            <person name="Diez M.S."/>
            <person name="Solano J."/>
            <person name="Bargiela R."/>
            <person name="Golyshina O.V."/>
            <person name="Manteca A."/>
            <person name="Ramos J.L."/>
            <person name="Gallego J.R."/>
            <person name="Llorente I."/>
            <person name="Martins Dos Santos V.A."/>
            <person name="Jensen O.N."/>
            <person name="Pelaez A.I."/>
            <person name="Sanchez J."/>
            <person name="Ferrer M."/>
        </authorList>
    </citation>
    <scope>NUCLEOTIDE SEQUENCE</scope>
</reference>
<dbReference type="GO" id="GO:0045025">
    <property type="term" value="C:mitochondrial degradosome"/>
    <property type="evidence" value="ECO:0007669"/>
    <property type="project" value="TreeGrafter"/>
</dbReference>
<dbReference type="AlphaFoldDB" id="T0Y7I9"/>
<dbReference type="InterPro" id="IPR001650">
    <property type="entry name" value="Helicase_C-like"/>
</dbReference>
<name>T0Y7I9_9ZZZZ</name>
<dbReference type="SUPFAM" id="SSF52540">
    <property type="entry name" value="P-loop containing nucleoside triphosphate hydrolases"/>
    <property type="match status" value="1"/>
</dbReference>
<dbReference type="GO" id="GO:0000965">
    <property type="term" value="P:mitochondrial RNA 3'-end processing"/>
    <property type="evidence" value="ECO:0007669"/>
    <property type="project" value="TreeGrafter"/>
</dbReference>
<protein>
    <submittedName>
        <fullName evidence="6">ATP-dependent RNA helicase</fullName>
    </submittedName>
</protein>
<gene>
    <name evidence="6" type="ORF">B1A_20879</name>
</gene>
<feature type="domain" description="Helicase C-terminal" evidence="5">
    <location>
        <begin position="62"/>
        <end position="175"/>
    </location>
</feature>
<dbReference type="Pfam" id="PF00271">
    <property type="entry name" value="Helicase_C"/>
    <property type="match status" value="1"/>
</dbReference>
<dbReference type="PANTHER" id="PTHR12131">
    <property type="entry name" value="ATP-DEPENDENT RNA AND DNA HELICASE"/>
    <property type="match status" value="1"/>
</dbReference>
<comment type="caution">
    <text evidence="6">The sequence shown here is derived from an EMBL/GenBank/DDBJ whole genome shotgun (WGS) entry which is preliminary data.</text>
</comment>
<feature type="non-terminal residue" evidence="6">
    <location>
        <position position="1"/>
    </location>
</feature>
<evidence type="ECO:0000256" key="1">
    <source>
        <dbReference type="ARBA" id="ARBA00022741"/>
    </source>
</evidence>
<evidence type="ECO:0000256" key="4">
    <source>
        <dbReference type="ARBA" id="ARBA00022840"/>
    </source>
</evidence>
<dbReference type="Gene3D" id="3.40.50.300">
    <property type="entry name" value="P-loop containing nucleotide triphosphate hydrolases"/>
    <property type="match status" value="1"/>
</dbReference>
<dbReference type="GO" id="GO:0016787">
    <property type="term" value="F:hydrolase activity"/>
    <property type="evidence" value="ECO:0007669"/>
    <property type="project" value="UniProtKB-KW"/>
</dbReference>
<organism evidence="6">
    <name type="scientific">mine drainage metagenome</name>
    <dbReference type="NCBI Taxonomy" id="410659"/>
    <lineage>
        <taxon>unclassified sequences</taxon>
        <taxon>metagenomes</taxon>
        <taxon>ecological metagenomes</taxon>
    </lineage>
</organism>
<dbReference type="InterPro" id="IPR027417">
    <property type="entry name" value="P-loop_NTPase"/>
</dbReference>
<dbReference type="InterPro" id="IPR050699">
    <property type="entry name" value="RNA-DNA_Helicase"/>
</dbReference>
<dbReference type="GO" id="GO:0005524">
    <property type="term" value="F:ATP binding"/>
    <property type="evidence" value="ECO:0007669"/>
    <property type="project" value="UniProtKB-KW"/>
</dbReference>
<accession>T0Y7I9</accession>
<dbReference type="PANTHER" id="PTHR12131:SF1">
    <property type="entry name" value="ATP-DEPENDENT RNA HELICASE SUPV3L1, MITOCHONDRIAL-RELATED"/>
    <property type="match status" value="1"/>
</dbReference>
<sequence>DRERGPAWVRGLLGSPSEEIVICGTPHSEGALRRLAEYAGVEIEVCHTTRKTPLEVASDPIPLDRVPDGSIVVAFSRMDVLTLARHLRDRGRPIATIYGAMPPELRRAESRRFRTGEATVMLATDAVGMGLNIPAEYVIFSTASKFDGRIDRILEPEEVRQIGGRAGRFGLHDRG</sequence>
<dbReference type="PROSITE" id="PS51194">
    <property type="entry name" value="HELICASE_CTER"/>
    <property type="match status" value="1"/>
</dbReference>
<dbReference type="GO" id="GO:0004386">
    <property type="term" value="F:helicase activity"/>
    <property type="evidence" value="ECO:0007669"/>
    <property type="project" value="UniProtKB-KW"/>
</dbReference>
<keyword evidence="2" id="KW-0378">Hydrolase</keyword>
<evidence type="ECO:0000313" key="6">
    <source>
        <dbReference type="EMBL" id="EQD29098.1"/>
    </source>
</evidence>
<reference evidence="6" key="1">
    <citation type="submission" date="2013-08" db="EMBL/GenBank/DDBJ databases">
        <authorList>
            <person name="Mendez C."/>
            <person name="Richter M."/>
            <person name="Ferrer M."/>
            <person name="Sanchez J."/>
        </authorList>
    </citation>
    <scope>NUCLEOTIDE SEQUENCE</scope>
</reference>
<dbReference type="EMBL" id="AUZX01015421">
    <property type="protein sequence ID" value="EQD29098.1"/>
    <property type="molecule type" value="Genomic_DNA"/>
</dbReference>
<keyword evidence="3 6" id="KW-0347">Helicase</keyword>
<proteinExistence type="predicted"/>
<dbReference type="SMART" id="SM00490">
    <property type="entry name" value="HELICc"/>
    <property type="match status" value="1"/>
</dbReference>
<evidence type="ECO:0000256" key="2">
    <source>
        <dbReference type="ARBA" id="ARBA00022801"/>
    </source>
</evidence>
<evidence type="ECO:0000256" key="3">
    <source>
        <dbReference type="ARBA" id="ARBA00022806"/>
    </source>
</evidence>
<keyword evidence="1" id="KW-0547">Nucleotide-binding</keyword>
<feature type="non-terminal residue" evidence="6">
    <location>
        <position position="175"/>
    </location>
</feature>
<evidence type="ECO:0000259" key="5">
    <source>
        <dbReference type="PROSITE" id="PS51194"/>
    </source>
</evidence>